<keyword evidence="1" id="KW-0238">DNA-binding</keyword>
<keyword evidence="1" id="KW-0004">4Fe-4S</keyword>
<dbReference type="GO" id="GO:0000278">
    <property type="term" value="P:mitotic cell cycle"/>
    <property type="evidence" value="ECO:0007669"/>
    <property type="project" value="TreeGrafter"/>
</dbReference>
<gene>
    <name evidence="2" type="ORF">CSUI_006477</name>
</gene>
<reference evidence="2 3" key="1">
    <citation type="journal article" date="2017" name="Int. J. Parasitol.">
        <title>The genome of the protozoan parasite Cystoisospora suis and a reverse vaccinology approach to identify vaccine candidates.</title>
        <authorList>
            <person name="Palmieri N."/>
            <person name="Shrestha A."/>
            <person name="Ruttkowski B."/>
            <person name="Beck T."/>
            <person name="Vogl C."/>
            <person name="Tomley F."/>
            <person name="Blake D.P."/>
            <person name="Joachim A."/>
        </authorList>
    </citation>
    <scope>NUCLEOTIDE SEQUENCE [LARGE SCALE GENOMIC DNA]</scope>
    <source>
        <strain evidence="2 3">Wien I</strain>
    </source>
</reference>
<comment type="caution">
    <text evidence="2">The sequence shown here is derived from an EMBL/GenBank/DDBJ whole genome shotgun (WGS) entry which is preliminary data.</text>
</comment>
<dbReference type="GO" id="GO:0003677">
    <property type="term" value="F:DNA binding"/>
    <property type="evidence" value="ECO:0007669"/>
    <property type="project" value="UniProtKB-KW"/>
</dbReference>
<dbReference type="EMBL" id="MIGC01003277">
    <property type="protein sequence ID" value="PHJ19692.1"/>
    <property type="molecule type" value="Genomic_DNA"/>
</dbReference>
<dbReference type="GeneID" id="94429846"/>
<dbReference type="OrthoDB" id="438401at2759"/>
<dbReference type="GO" id="GO:0006297">
    <property type="term" value="P:nucleotide-excision repair, DNA gap filling"/>
    <property type="evidence" value="ECO:0007669"/>
    <property type="project" value="TreeGrafter"/>
</dbReference>
<dbReference type="GO" id="GO:0045004">
    <property type="term" value="P:DNA replication proofreading"/>
    <property type="evidence" value="ECO:0007669"/>
    <property type="project" value="TreeGrafter"/>
</dbReference>
<feature type="non-terminal residue" evidence="2">
    <location>
        <position position="1"/>
    </location>
</feature>
<dbReference type="AlphaFoldDB" id="A0A2C6KTW9"/>
<keyword evidence="1" id="KW-0539">Nucleus</keyword>
<dbReference type="GO" id="GO:0008310">
    <property type="term" value="F:single-stranded DNA 3'-5' DNA exonuclease activity"/>
    <property type="evidence" value="ECO:0007669"/>
    <property type="project" value="TreeGrafter"/>
</dbReference>
<evidence type="ECO:0000313" key="3">
    <source>
        <dbReference type="Proteomes" id="UP000221165"/>
    </source>
</evidence>
<evidence type="ECO:0000313" key="2">
    <source>
        <dbReference type="EMBL" id="PHJ19692.1"/>
    </source>
</evidence>
<dbReference type="SUPFAM" id="SSF56672">
    <property type="entry name" value="DNA/RNA polymerases"/>
    <property type="match status" value="1"/>
</dbReference>
<dbReference type="EC" id="2.7.7.7" evidence="1"/>
<protein>
    <recommendedName>
        <fullName evidence="1">DNA polymerase epsilon catalytic subunit</fullName>
        <ecNumber evidence="1">2.7.7.7</ecNumber>
    </recommendedName>
</protein>
<keyword evidence="1" id="KW-0548">Nucleotidyltransferase</keyword>
<proteinExistence type="inferred from homology"/>
<comment type="catalytic activity">
    <reaction evidence="1">
        <text>DNA(n) + a 2'-deoxyribonucleoside 5'-triphosphate = DNA(n+1) + diphosphate</text>
        <dbReference type="Rhea" id="RHEA:22508"/>
        <dbReference type="Rhea" id="RHEA-COMP:17339"/>
        <dbReference type="Rhea" id="RHEA-COMP:17340"/>
        <dbReference type="ChEBI" id="CHEBI:33019"/>
        <dbReference type="ChEBI" id="CHEBI:61560"/>
        <dbReference type="ChEBI" id="CHEBI:173112"/>
        <dbReference type="EC" id="2.7.7.7"/>
    </reaction>
</comment>
<keyword evidence="1" id="KW-0408">Iron</keyword>
<keyword evidence="1" id="KW-0808">Transferase</keyword>
<keyword evidence="1" id="KW-0862">Zinc</keyword>
<dbReference type="GO" id="GO:0006287">
    <property type="term" value="P:base-excision repair, gap-filling"/>
    <property type="evidence" value="ECO:0007669"/>
    <property type="project" value="TreeGrafter"/>
</dbReference>
<dbReference type="RefSeq" id="XP_067921389.1">
    <property type="nucleotide sequence ID" value="XM_068066635.1"/>
</dbReference>
<dbReference type="VEuPathDB" id="ToxoDB:CSUI_006477"/>
<dbReference type="InterPro" id="IPR029703">
    <property type="entry name" value="POL2"/>
</dbReference>
<keyword evidence="1" id="KW-0235">DNA replication</keyword>
<dbReference type="GO" id="GO:0006272">
    <property type="term" value="P:leading strand elongation"/>
    <property type="evidence" value="ECO:0007669"/>
    <property type="project" value="TreeGrafter"/>
</dbReference>
<dbReference type="PANTHER" id="PTHR10670">
    <property type="entry name" value="DNA POLYMERASE EPSILON CATALYTIC SUBUNIT A"/>
    <property type="match status" value="1"/>
</dbReference>
<dbReference type="PANTHER" id="PTHR10670:SF0">
    <property type="entry name" value="DNA POLYMERASE EPSILON CATALYTIC SUBUNIT A"/>
    <property type="match status" value="1"/>
</dbReference>
<evidence type="ECO:0000256" key="1">
    <source>
        <dbReference type="RuleBase" id="RU365029"/>
    </source>
</evidence>
<comment type="cofactor">
    <cofactor evidence="1">
        <name>[4Fe-4S] cluster</name>
        <dbReference type="ChEBI" id="CHEBI:49883"/>
    </cofactor>
</comment>
<dbReference type="GO" id="GO:0003887">
    <property type="term" value="F:DNA-directed DNA polymerase activity"/>
    <property type="evidence" value="ECO:0007669"/>
    <property type="project" value="UniProtKB-KW"/>
</dbReference>
<comment type="subcellular location">
    <subcellularLocation>
        <location evidence="1">Nucleus</location>
    </subcellularLocation>
</comment>
<keyword evidence="1" id="KW-0863">Zinc-finger</keyword>
<sequence length="69" mass="8207">DFPDWEENRQDILQRLMKLRDARIFKSLPVIYHLDVSAMYPNIILTHRLQPPAIVDEDFCSQCPFFNEG</sequence>
<dbReference type="GO" id="GO:0051539">
    <property type="term" value="F:4 iron, 4 sulfur cluster binding"/>
    <property type="evidence" value="ECO:0007669"/>
    <property type="project" value="UniProtKB-KW"/>
</dbReference>
<keyword evidence="3" id="KW-1185">Reference proteome</keyword>
<dbReference type="Proteomes" id="UP000221165">
    <property type="component" value="Unassembled WGS sequence"/>
</dbReference>
<keyword evidence="1" id="KW-0411">Iron-sulfur</keyword>
<name>A0A2C6KTW9_9APIC</name>
<dbReference type="GO" id="GO:0008270">
    <property type="term" value="F:zinc ion binding"/>
    <property type="evidence" value="ECO:0007669"/>
    <property type="project" value="UniProtKB-KW"/>
</dbReference>
<keyword evidence="1" id="KW-0479">Metal-binding</keyword>
<dbReference type="GO" id="GO:0008622">
    <property type="term" value="C:epsilon DNA polymerase complex"/>
    <property type="evidence" value="ECO:0007669"/>
    <property type="project" value="InterPro"/>
</dbReference>
<comment type="similarity">
    <text evidence="1">Belongs to the DNA polymerase type-B family.</text>
</comment>
<feature type="non-terminal residue" evidence="2">
    <location>
        <position position="69"/>
    </location>
</feature>
<accession>A0A2C6KTW9</accession>
<dbReference type="InterPro" id="IPR043502">
    <property type="entry name" value="DNA/RNA_pol_sf"/>
</dbReference>
<keyword evidence="1" id="KW-0239">DNA-directed DNA polymerase</keyword>
<organism evidence="2 3">
    <name type="scientific">Cystoisospora suis</name>
    <dbReference type="NCBI Taxonomy" id="483139"/>
    <lineage>
        <taxon>Eukaryota</taxon>
        <taxon>Sar</taxon>
        <taxon>Alveolata</taxon>
        <taxon>Apicomplexa</taxon>
        <taxon>Conoidasida</taxon>
        <taxon>Coccidia</taxon>
        <taxon>Eucoccidiorida</taxon>
        <taxon>Eimeriorina</taxon>
        <taxon>Sarcocystidae</taxon>
        <taxon>Cystoisospora</taxon>
    </lineage>
</organism>
<comment type="function">
    <text evidence="1">DNA polymerase II participates in chromosomal DNA replication.</text>
</comment>